<name>A0AAV8WVA9_9CUCU</name>
<proteinExistence type="predicted"/>
<dbReference type="Proteomes" id="UP001162156">
    <property type="component" value="Unassembled WGS sequence"/>
</dbReference>
<evidence type="ECO:0000313" key="1">
    <source>
        <dbReference type="EMBL" id="KAJ8930593.1"/>
    </source>
</evidence>
<sequence length="98" mass="11631">MSSCNLSINEILSNQIKKFWEQEEVTQNSIRSREENECETHFQNSFSRKTDGRFSMKLPFKENIHTLADSRNMALNRFLGVEKRFTRDSQLKITTRNL</sequence>
<reference evidence="1" key="1">
    <citation type="journal article" date="2023" name="Insect Mol. Biol.">
        <title>Genome sequencing provides insights into the evolution of gene families encoding plant cell wall-degrading enzymes in longhorned beetles.</title>
        <authorList>
            <person name="Shin N.R."/>
            <person name="Okamura Y."/>
            <person name="Kirsch R."/>
            <person name="Pauchet Y."/>
        </authorList>
    </citation>
    <scope>NUCLEOTIDE SEQUENCE</scope>
    <source>
        <strain evidence="1">RBIC_L_NR</strain>
    </source>
</reference>
<protein>
    <submittedName>
        <fullName evidence="1">Uncharacterized protein</fullName>
    </submittedName>
</protein>
<dbReference type="EMBL" id="JANEYF010004602">
    <property type="protein sequence ID" value="KAJ8930593.1"/>
    <property type="molecule type" value="Genomic_DNA"/>
</dbReference>
<dbReference type="AlphaFoldDB" id="A0AAV8WVA9"/>
<keyword evidence="2" id="KW-1185">Reference proteome</keyword>
<evidence type="ECO:0000313" key="2">
    <source>
        <dbReference type="Proteomes" id="UP001162156"/>
    </source>
</evidence>
<gene>
    <name evidence="1" type="ORF">NQ314_016589</name>
</gene>
<organism evidence="1 2">
    <name type="scientific">Rhamnusium bicolor</name>
    <dbReference type="NCBI Taxonomy" id="1586634"/>
    <lineage>
        <taxon>Eukaryota</taxon>
        <taxon>Metazoa</taxon>
        <taxon>Ecdysozoa</taxon>
        <taxon>Arthropoda</taxon>
        <taxon>Hexapoda</taxon>
        <taxon>Insecta</taxon>
        <taxon>Pterygota</taxon>
        <taxon>Neoptera</taxon>
        <taxon>Endopterygota</taxon>
        <taxon>Coleoptera</taxon>
        <taxon>Polyphaga</taxon>
        <taxon>Cucujiformia</taxon>
        <taxon>Chrysomeloidea</taxon>
        <taxon>Cerambycidae</taxon>
        <taxon>Lepturinae</taxon>
        <taxon>Rhagiini</taxon>
        <taxon>Rhamnusium</taxon>
    </lineage>
</organism>
<accession>A0AAV8WVA9</accession>
<comment type="caution">
    <text evidence="1">The sequence shown here is derived from an EMBL/GenBank/DDBJ whole genome shotgun (WGS) entry which is preliminary data.</text>
</comment>